<dbReference type="Gene3D" id="3.40.50.720">
    <property type="entry name" value="NAD(P)-binding Rossmann-like Domain"/>
    <property type="match status" value="1"/>
</dbReference>
<dbReference type="PRINTS" id="PR00081">
    <property type="entry name" value="GDHRDH"/>
</dbReference>
<dbReference type="PANTHER" id="PTHR44169:SF6">
    <property type="entry name" value="NADPH-DEPENDENT 1-ACYLDIHYDROXYACETONE PHOSPHATE REDUCTASE"/>
    <property type="match status" value="1"/>
</dbReference>
<dbReference type="InterPro" id="IPR036291">
    <property type="entry name" value="NAD(P)-bd_dom_sf"/>
</dbReference>
<protein>
    <submittedName>
        <fullName evidence="5">NAD-P-binding protein</fullName>
    </submittedName>
</protein>
<dbReference type="AlphaFoldDB" id="A0AAD7BXA1"/>
<dbReference type="PANTHER" id="PTHR44169">
    <property type="entry name" value="NADPH-DEPENDENT 1-ACYLDIHYDROXYACETONE PHOSPHATE REDUCTASE"/>
    <property type="match status" value="1"/>
</dbReference>
<dbReference type="SUPFAM" id="SSF51735">
    <property type="entry name" value="NAD(P)-binding Rossmann-fold domains"/>
    <property type="match status" value="1"/>
</dbReference>
<evidence type="ECO:0000313" key="5">
    <source>
        <dbReference type="EMBL" id="KAJ7633041.1"/>
    </source>
</evidence>
<dbReference type="GO" id="GO:0004806">
    <property type="term" value="F:triacylglycerol lipase activity"/>
    <property type="evidence" value="ECO:0007669"/>
    <property type="project" value="TreeGrafter"/>
</dbReference>
<dbReference type="GO" id="GO:0005811">
    <property type="term" value="C:lipid droplet"/>
    <property type="evidence" value="ECO:0007669"/>
    <property type="project" value="TreeGrafter"/>
</dbReference>
<dbReference type="GO" id="GO:0019433">
    <property type="term" value="P:triglyceride catabolic process"/>
    <property type="evidence" value="ECO:0007669"/>
    <property type="project" value="TreeGrafter"/>
</dbReference>
<dbReference type="EMBL" id="JARKIF010000008">
    <property type="protein sequence ID" value="KAJ7633041.1"/>
    <property type="molecule type" value="Genomic_DNA"/>
</dbReference>
<dbReference type="Proteomes" id="UP001221142">
    <property type="component" value="Unassembled WGS sequence"/>
</dbReference>
<proteinExistence type="inferred from homology"/>
<name>A0AAD7BXA1_9AGAR</name>
<dbReference type="InterPro" id="IPR020904">
    <property type="entry name" value="Sc_DH/Rdtase_CS"/>
</dbReference>
<dbReference type="FunFam" id="3.40.50.720:FF:000261">
    <property type="entry name" value="NADPH-dependent 1-acyldihydroxyacetone phosphate reductase"/>
    <property type="match status" value="1"/>
</dbReference>
<dbReference type="GO" id="GO:0006654">
    <property type="term" value="P:phosphatidic acid biosynthetic process"/>
    <property type="evidence" value="ECO:0007669"/>
    <property type="project" value="TreeGrafter"/>
</dbReference>
<evidence type="ECO:0000256" key="4">
    <source>
        <dbReference type="RuleBase" id="RU000363"/>
    </source>
</evidence>
<dbReference type="PRINTS" id="PR00080">
    <property type="entry name" value="SDRFAMILY"/>
</dbReference>
<dbReference type="CDD" id="cd05374">
    <property type="entry name" value="17beta-HSD-like_SDR_c"/>
    <property type="match status" value="1"/>
</dbReference>
<gene>
    <name evidence="5" type="ORF">FB45DRAFT_914225</name>
</gene>
<sequence length="286" mass="31334">MTDKTVLITGCSTGGIGSALAKEFHAKGLRVFATSRTVESMQDLSALGIEVLSLDVTDIQAIRSTRDEIATRTGGKLDILVNNAGHAYPVAAIDMDMSAVRALFEVNLFAPICMVQEFVSLLIASGRGCIVNIGSVSGIMPVPFSAAYNTSKAALHAFGNTLRVELAPFDINVLNVITGGVKSNIVKPHTIPDTSLYKSMEQVYQKQRITVSQQDATHTAEYARTVVAEAIKTRPRAWLWTAKNALLCWLVDTFLWRTAFDWFMQKKFGFLAFSLNLRGRAKDKRV</sequence>
<evidence type="ECO:0000256" key="1">
    <source>
        <dbReference type="ARBA" id="ARBA00006484"/>
    </source>
</evidence>
<evidence type="ECO:0000256" key="2">
    <source>
        <dbReference type="ARBA" id="ARBA00022857"/>
    </source>
</evidence>
<dbReference type="InterPro" id="IPR002347">
    <property type="entry name" value="SDR_fam"/>
</dbReference>
<comment type="caution">
    <text evidence="5">The sequence shown here is derived from an EMBL/GenBank/DDBJ whole genome shotgun (WGS) entry which is preliminary data.</text>
</comment>
<accession>A0AAD7BXA1</accession>
<dbReference type="GO" id="GO:0005783">
    <property type="term" value="C:endoplasmic reticulum"/>
    <property type="evidence" value="ECO:0007669"/>
    <property type="project" value="TreeGrafter"/>
</dbReference>
<evidence type="ECO:0000256" key="3">
    <source>
        <dbReference type="ARBA" id="ARBA00023002"/>
    </source>
</evidence>
<dbReference type="Pfam" id="PF00106">
    <property type="entry name" value="adh_short"/>
    <property type="match status" value="1"/>
</dbReference>
<keyword evidence="6" id="KW-1185">Reference proteome</keyword>
<keyword evidence="3" id="KW-0560">Oxidoreductase</keyword>
<dbReference type="GO" id="GO:0000140">
    <property type="term" value="F:acylglycerone-phosphate reductase (NADP+) activity"/>
    <property type="evidence" value="ECO:0007669"/>
    <property type="project" value="TreeGrafter"/>
</dbReference>
<reference evidence="5" key="1">
    <citation type="submission" date="2023-03" db="EMBL/GenBank/DDBJ databases">
        <title>Massive genome expansion in bonnet fungi (Mycena s.s.) driven by repeated elements and novel gene families across ecological guilds.</title>
        <authorList>
            <consortium name="Lawrence Berkeley National Laboratory"/>
            <person name="Harder C.B."/>
            <person name="Miyauchi S."/>
            <person name="Viragh M."/>
            <person name="Kuo A."/>
            <person name="Thoen E."/>
            <person name="Andreopoulos B."/>
            <person name="Lu D."/>
            <person name="Skrede I."/>
            <person name="Drula E."/>
            <person name="Henrissat B."/>
            <person name="Morin E."/>
            <person name="Kohler A."/>
            <person name="Barry K."/>
            <person name="LaButti K."/>
            <person name="Morin E."/>
            <person name="Salamov A."/>
            <person name="Lipzen A."/>
            <person name="Mereny Z."/>
            <person name="Hegedus B."/>
            <person name="Baldrian P."/>
            <person name="Stursova M."/>
            <person name="Weitz H."/>
            <person name="Taylor A."/>
            <person name="Grigoriev I.V."/>
            <person name="Nagy L.G."/>
            <person name="Martin F."/>
            <person name="Kauserud H."/>
        </authorList>
    </citation>
    <scope>NUCLEOTIDE SEQUENCE</scope>
    <source>
        <strain evidence="5">9284</strain>
    </source>
</reference>
<organism evidence="5 6">
    <name type="scientific">Roridomyces roridus</name>
    <dbReference type="NCBI Taxonomy" id="1738132"/>
    <lineage>
        <taxon>Eukaryota</taxon>
        <taxon>Fungi</taxon>
        <taxon>Dikarya</taxon>
        <taxon>Basidiomycota</taxon>
        <taxon>Agaricomycotina</taxon>
        <taxon>Agaricomycetes</taxon>
        <taxon>Agaricomycetidae</taxon>
        <taxon>Agaricales</taxon>
        <taxon>Marasmiineae</taxon>
        <taxon>Mycenaceae</taxon>
        <taxon>Roridomyces</taxon>
    </lineage>
</organism>
<keyword evidence="2" id="KW-0521">NADP</keyword>
<dbReference type="PROSITE" id="PS00061">
    <property type="entry name" value="ADH_SHORT"/>
    <property type="match status" value="1"/>
</dbReference>
<comment type="similarity">
    <text evidence="1 4">Belongs to the short-chain dehydrogenases/reductases (SDR) family.</text>
</comment>
<evidence type="ECO:0000313" key="6">
    <source>
        <dbReference type="Proteomes" id="UP001221142"/>
    </source>
</evidence>